<dbReference type="Pfam" id="PF09697">
    <property type="entry name" value="Porph_ging"/>
    <property type="match status" value="1"/>
</dbReference>
<evidence type="ECO:0000313" key="4">
    <source>
        <dbReference type="Proteomes" id="UP000279972"/>
    </source>
</evidence>
<accession>A0A3G6RFT8</accession>
<dbReference type="Proteomes" id="UP000236262">
    <property type="component" value="Unassembled WGS sequence"/>
</dbReference>
<protein>
    <submittedName>
        <fullName evidence="2">GLPGLI family protein</fullName>
    </submittedName>
</protein>
<dbReference type="InterPro" id="IPR005901">
    <property type="entry name" value="GLPGLI"/>
</dbReference>
<reference evidence="2 3" key="1">
    <citation type="submission" date="2018-01" db="EMBL/GenBank/DDBJ databases">
        <title>Draft genome sequences of Chryseobacterium lactis NCTC11390, Chryseobacterium oncorhynchi 701B-08, and Chryseobacterium viscerum 687B-08.</title>
        <authorList>
            <person name="Jeong J.-J."/>
            <person name="Lee Y.J."/>
            <person name="Park B."/>
            <person name="Choi I.-G."/>
            <person name="Kim K.D."/>
        </authorList>
    </citation>
    <scope>NUCLEOTIDE SEQUENCE [LARGE SCALE GENOMIC DNA]</scope>
    <source>
        <strain evidence="2 3">NCTC11390</strain>
    </source>
</reference>
<keyword evidence="4" id="KW-1185">Reference proteome</keyword>
<dbReference type="AlphaFoldDB" id="A0A3G6RFT8"/>
<evidence type="ECO:0000313" key="1">
    <source>
        <dbReference type="EMBL" id="AZA82331.1"/>
    </source>
</evidence>
<name>A0A3G6RFT8_CHRLC</name>
<evidence type="ECO:0000313" key="2">
    <source>
        <dbReference type="EMBL" id="PNW13994.1"/>
    </source>
</evidence>
<dbReference type="Proteomes" id="UP000279972">
    <property type="component" value="Chromosome"/>
</dbReference>
<dbReference type="EMBL" id="CP033924">
    <property type="protein sequence ID" value="AZA82331.1"/>
    <property type="molecule type" value="Genomic_DNA"/>
</dbReference>
<dbReference type="OrthoDB" id="1440774at2"/>
<dbReference type="KEGG" id="clac:EG342_10685"/>
<dbReference type="EMBL" id="PPEH01000003">
    <property type="protein sequence ID" value="PNW13994.1"/>
    <property type="molecule type" value="Genomic_DNA"/>
</dbReference>
<dbReference type="RefSeq" id="WP_103291107.1">
    <property type="nucleotide sequence ID" value="NZ_CP033924.1"/>
</dbReference>
<reference evidence="1 4" key="2">
    <citation type="submission" date="2018-11" db="EMBL/GenBank/DDBJ databases">
        <title>Proposal to divide the Flavobacteriaceae and reorganize its genera based on Amino Acid Identity values calculated from whole genome sequences.</title>
        <authorList>
            <person name="Nicholson A.C."/>
            <person name="Gulvik C.A."/>
            <person name="Whitney A.M."/>
            <person name="Humrighouse B.W."/>
            <person name="Bell M."/>
            <person name="Holmes B."/>
            <person name="Steigerwalt A.G."/>
            <person name="Villarma A."/>
            <person name="Sheth M."/>
            <person name="Batra D."/>
            <person name="Pryor J."/>
            <person name="Bernardet J.-F."/>
            <person name="Hugo C."/>
            <person name="Kampfer P."/>
            <person name="Newman J."/>
            <person name="McQuiston J.R."/>
        </authorList>
    </citation>
    <scope>NUCLEOTIDE SEQUENCE [LARGE SCALE GENOMIC DNA]</scope>
    <source>
        <strain evidence="1 4">KC_1864</strain>
    </source>
</reference>
<gene>
    <name evidence="2" type="ORF">C1637_09015</name>
    <name evidence="1" type="ORF">EG342_10685</name>
</gene>
<dbReference type="NCBIfam" id="TIGR01200">
    <property type="entry name" value="GLPGLI"/>
    <property type="match status" value="1"/>
</dbReference>
<proteinExistence type="predicted"/>
<sequence>MYSFQYVLIFVFCSVSLISAQQYRFTYSYTSIPDTLNKNHIINENMILEIDKDRSVFISQKKIISDSIMKEDAKKGIMTMPDENINTRSIIIKKYPDFKTSIITDEFSTSYKFVISDDRSLNWVLSTEKKMIGSYECQKAELDFAGRKWTAWFTEEIPFNDGPYKFKGLPGLIVEIKDASNSHCFQLIGIQKIKDSYIPTIINEKKKSRSFTYTDFVKFYKEYRKDPTKEFRQKTLSGDIYYESEEERLEHMRLIENLRKERIKKDNNIIEIDWLKDK</sequence>
<organism evidence="2 3">
    <name type="scientific">Chryseobacterium lactis</name>
    <dbReference type="NCBI Taxonomy" id="1241981"/>
    <lineage>
        <taxon>Bacteria</taxon>
        <taxon>Pseudomonadati</taxon>
        <taxon>Bacteroidota</taxon>
        <taxon>Flavobacteriia</taxon>
        <taxon>Flavobacteriales</taxon>
        <taxon>Weeksellaceae</taxon>
        <taxon>Chryseobacterium group</taxon>
        <taxon>Chryseobacterium</taxon>
    </lineage>
</organism>
<evidence type="ECO:0000313" key="3">
    <source>
        <dbReference type="Proteomes" id="UP000236262"/>
    </source>
</evidence>